<evidence type="ECO:0000313" key="3">
    <source>
        <dbReference type="Proteomes" id="UP000435112"/>
    </source>
</evidence>
<proteinExistence type="predicted"/>
<dbReference type="EMBL" id="QXFU01001224">
    <property type="protein sequence ID" value="KAE9007417.1"/>
    <property type="molecule type" value="Genomic_DNA"/>
</dbReference>
<reference evidence="2 3" key="1">
    <citation type="submission" date="2018-09" db="EMBL/GenBank/DDBJ databases">
        <title>Genomic investigation of the strawberry pathogen Phytophthora fragariae indicates pathogenicity is determined by transcriptional variation in three key races.</title>
        <authorList>
            <person name="Adams T.M."/>
            <person name="Armitage A.D."/>
            <person name="Sobczyk M.K."/>
            <person name="Bates H.J."/>
            <person name="Dunwell J.M."/>
            <person name="Nellist C.F."/>
            <person name="Harrison R.J."/>
        </authorList>
    </citation>
    <scope>NUCLEOTIDE SEQUENCE [LARGE SCALE GENOMIC DNA]</scope>
    <source>
        <strain evidence="2 3">SCRP324</strain>
    </source>
</reference>
<dbReference type="AlphaFoldDB" id="A0A6A3KP00"/>
<feature type="compositionally biased region" description="Basic residues" evidence="1">
    <location>
        <begin position="117"/>
        <end position="130"/>
    </location>
</feature>
<gene>
    <name evidence="2" type="ORF">PR002_g16202</name>
</gene>
<feature type="compositionally biased region" description="Basic and acidic residues" evidence="1">
    <location>
        <begin position="131"/>
        <end position="140"/>
    </location>
</feature>
<evidence type="ECO:0000313" key="2">
    <source>
        <dbReference type="EMBL" id="KAE9007417.1"/>
    </source>
</evidence>
<feature type="region of interest" description="Disordered" evidence="1">
    <location>
        <begin position="181"/>
        <end position="285"/>
    </location>
</feature>
<feature type="compositionally biased region" description="Polar residues" evidence="1">
    <location>
        <begin position="257"/>
        <end position="266"/>
    </location>
</feature>
<feature type="compositionally biased region" description="Low complexity" evidence="1">
    <location>
        <begin position="229"/>
        <end position="256"/>
    </location>
</feature>
<dbReference type="Proteomes" id="UP000435112">
    <property type="component" value="Unassembled WGS sequence"/>
</dbReference>
<sequence>MTPSTELNHGRSCMQELDQFSHLMGWTFKDLDGGDDRDISGPEDKADLTQTAFGTTVEIPNDFVAPASSTSNKDKARQKATSSSTRIYRKRATRPTASSSAKTHPGDGNLGACSAKSRAKSPKRRTKRSSSKSDKSKEEPVDFVYDINVRRKLREQLDAERRRVLHEATARETRLRAQNKWVFDKREKSPPRRKQAWQSSSSPRKKSPTLDTAHLHVKSGAPHHSKRTASTSSQSSSNLRAASSSASSSASSASFSTCHWSIPSASQRHHSTHRPTDDTDDVEISIRDFERRLQTHWGIHGDSP</sequence>
<name>A0A6A3KP00_9STRA</name>
<organism evidence="2 3">
    <name type="scientific">Phytophthora rubi</name>
    <dbReference type="NCBI Taxonomy" id="129364"/>
    <lineage>
        <taxon>Eukaryota</taxon>
        <taxon>Sar</taxon>
        <taxon>Stramenopiles</taxon>
        <taxon>Oomycota</taxon>
        <taxon>Peronosporomycetes</taxon>
        <taxon>Peronosporales</taxon>
        <taxon>Peronosporaceae</taxon>
        <taxon>Phytophthora</taxon>
    </lineage>
</organism>
<accession>A0A6A3KP00</accession>
<protein>
    <submittedName>
        <fullName evidence="2">Uncharacterized protein</fullName>
    </submittedName>
</protein>
<feature type="compositionally biased region" description="Basic residues" evidence="1">
    <location>
        <begin position="215"/>
        <end position="227"/>
    </location>
</feature>
<feature type="compositionally biased region" description="Basic and acidic residues" evidence="1">
    <location>
        <begin position="31"/>
        <end position="47"/>
    </location>
</feature>
<feature type="region of interest" description="Disordered" evidence="1">
    <location>
        <begin position="31"/>
        <end position="146"/>
    </location>
</feature>
<dbReference type="OrthoDB" id="76494at2759"/>
<evidence type="ECO:0000256" key="1">
    <source>
        <dbReference type="SAM" id="MobiDB-lite"/>
    </source>
</evidence>
<comment type="caution">
    <text evidence="2">The sequence shown here is derived from an EMBL/GenBank/DDBJ whole genome shotgun (WGS) entry which is preliminary data.</text>
</comment>